<reference evidence="15" key="1">
    <citation type="journal article" date="2014" name="Int. J. Syst. Evol. Microbiol.">
        <title>Complete genome sequence of Corynebacterium casei LMG S-19264T (=DSM 44701T), isolated from a smear-ripened cheese.</title>
        <authorList>
            <consortium name="US DOE Joint Genome Institute (JGI-PGF)"/>
            <person name="Walter F."/>
            <person name="Albersmeier A."/>
            <person name="Kalinowski J."/>
            <person name="Ruckert C."/>
        </authorList>
    </citation>
    <scope>NUCLEOTIDE SEQUENCE</scope>
    <source>
        <strain evidence="15">KCTC 23310</strain>
    </source>
</reference>
<feature type="binding site" evidence="14">
    <location>
        <position position="34"/>
    </location>
    <ligand>
        <name>Na(+)</name>
        <dbReference type="ChEBI" id="CHEBI:29101"/>
        <note>structural</note>
    </ligand>
</feature>
<keyword evidence="3 14" id="KW-1003">Cell membrane</keyword>
<evidence type="ECO:0000256" key="13">
    <source>
        <dbReference type="ARBA" id="ARBA00035585"/>
    </source>
</evidence>
<evidence type="ECO:0000256" key="9">
    <source>
        <dbReference type="ARBA" id="ARBA00023065"/>
    </source>
</evidence>
<sequence length="85" mass="8844">MTINVLGCLLMGGLFVLLEGRSAWVFFLMTGILGGFTTFSAYALDTMKLWQAGQILPALAYAGGTVILSLGAVGLGAYIARGITP</sequence>
<keyword evidence="6 14" id="KW-0479">Metal-binding</keyword>
<evidence type="ECO:0000256" key="7">
    <source>
        <dbReference type="ARBA" id="ARBA00022989"/>
    </source>
</evidence>
<evidence type="ECO:0000256" key="5">
    <source>
        <dbReference type="ARBA" id="ARBA00022692"/>
    </source>
</evidence>
<evidence type="ECO:0000256" key="11">
    <source>
        <dbReference type="ARBA" id="ARBA00023303"/>
    </source>
</evidence>
<keyword evidence="11 14" id="KW-0407">Ion channel</keyword>
<evidence type="ECO:0000256" key="4">
    <source>
        <dbReference type="ARBA" id="ARBA00022519"/>
    </source>
</evidence>
<reference evidence="15" key="2">
    <citation type="submission" date="2020-09" db="EMBL/GenBank/DDBJ databases">
        <authorList>
            <person name="Sun Q."/>
            <person name="Kim S."/>
        </authorList>
    </citation>
    <scope>NUCLEOTIDE SEQUENCE</scope>
    <source>
        <strain evidence="15">KCTC 23310</strain>
    </source>
</reference>
<feature type="binding site" evidence="14">
    <location>
        <position position="37"/>
    </location>
    <ligand>
        <name>Na(+)</name>
        <dbReference type="ChEBI" id="CHEBI:29101"/>
        <note>structural</note>
    </ligand>
</feature>
<organism evidence="15 16">
    <name type="scientific">Neogemmobacter tilapiae</name>
    <dbReference type="NCBI Taxonomy" id="875041"/>
    <lineage>
        <taxon>Bacteria</taxon>
        <taxon>Pseudomonadati</taxon>
        <taxon>Pseudomonadota</taxon>
        <taxon>Alphaproteobacteria</taxon>
        <taxon>Rhodobacterales</taxon>
        <taxon>Paracoccaceae</taxon>
        <taxon>Neogemmobacter</taxon>
    </lineage>
</organism>
<dbReference type="GO" id="GO:0062054">
    <property type="term" value="F:fluoride channel activity"/>
    <property type="evidence" value="ECO:0007669"/>
    <property type="project" value="UniProtKB-UniRule"/>
</dbReference>
<dbReference type="GO" id="GO:0046872">
    <property type="term" value="F:metal ion binding"/>
    <property type="evidence" value="ECO:0007669"/>
    <property type="project" value="UniProtKB-KW"/>
</dbReference>
<evidence type="ECO:0000256" key="6">
    <source>
        <dbReference type="ARBA" id="ARBA00022723"/>
    </source>
</evidence>
<feature type="transmembrane region" description="Helical" evidence="14">
    <location>
        <begin position="23"/>
        <end position="44"/>
    </location>
</feature>
<evidence type="ECO:0000256" key="8">
    <source>
        <dbReference type="ARBA" id="ARBA00023053"/>
    </source>
</evidence>
<comment type="caution">
    <text evidence="15">The sequence shown here is derived from an EMBL/GenBank/DDBJ whole genome shotgun (WGS) entry which is preliminary data.</text>
</comment>
<evidence type="ECO:0000256" key="3">
    <source>
        <dbReference type="ARBA" id="ARBA00022475"/>
    </source>
</evidence>
<keyword evidence="8 14" id="KW-0915">Sodium</keyword>
<protein>
    <recommendedName>
        <fullName evidence="14">Fluoride-specific ion channel FluC</fullName>
    </recommendedName>
</protein>
<dbReference type="Pfam" id="PF02537">
    <property type="entry name" value="CRCB"/>
    <property type="match status" value="1"/>
</dbReference>
<dbReference type="PANTHER" id="PTHR28259:SF18">
    <property type="entry name" value="FLUORIDE-SPECIFIC ION CHANNEL FLUC"/>
    <property type="match status" value="1"/>
</dbReference>
<keyword evidence="10 14" id="KW-0472">Membrane</keyword>
<dbReference type="GO" id="GO:0140114">
    <property type="term" value="P:cellular detoxification of fluoride"/>
    <property type="evidence" value="ECO:0007669"/>
    <property type="project" value="UniProtKB-UniRule"/>
</dbReference>
<feature type="transmembrane region" description="Helical" evidence="14">
    <location>
        <begin position="56"/>
        <end position="80"/>
    </location>
</feature>
<evidence type="ECO:0000256" key="14">
    <source>
        <dbReference type="HAMAP-Rule" id="MF_00454"/>
    </source>
</evidence>
<comment type="catalytic activity">
    <reaction evidence="13">
        <text>fluoride(in) = fluoride(out)</text>
        <dbReference type="Rhea" id="RHEA:76159"/>
        <dbReference type="ChEBI" id="CHEBI:17051"/>
    </reaction>
    <physiologicalReaction direction="left-to-right" evidence="13">
        <dbReference type="Rhea" id="RHEA:76160"/>
    </physiologicalReaction>
</comment>
<keyword evidence="4" id="KW-0997">Cell inner membrane</keyword>
<evidence type="ECO:0000313" key="16">
    <source>
        <dbReference type="Proteomes" id="UP000638981"/>
    </source>
</evidence>
<keyword evidence="5 14" id="KW-0812">Transmembrane</keyword>
<proteinExistence type="inferred from homology"/>
<comment type="subcellular location">
    <subcellularLocation>
        <location evidence="1 14">Cell membrane</location>
        <topology evidence="1 14">Multi-pass membrane protein</topology>
    </subcellularLocation>
</comment>
<keyword evidence="7 14" id="KW-1133">Transmembrane helix</keyword>
<dbReference type="EMBL" id="BMYJ01000005">
    <property type="protein sequence ID" value="GHC56826.1"/>
    <property type="molecule type" value="Genomic_DNA"/>
</dbReference>
<comment type="function">
    <text evidence="14">Fluoride-specific ion channel. Important for reducing fluoride concentration in the cell, thus reducing its toxicity.</text>
</comment>
<evidence type="ECO:0000256" key="1">
    <source>
        <dbReference type="ARBA" id="ARBA00004651"/>
    </source>
</evidence>
<dbReference type="GO" id="GO:0005886">
    <property type="term" value="C:plasma membrane"/>
    <property type="evidence" value="ECO:0007669"/>
    <property type="project" value="UniProtKB-SubCell"/>
</dbReference>
<evidence type="ECO:0000256" key="10">
    <source>
        <dbReference type="ARBA" id="ARBA00023136"/>
    </source>
</evidence>
<accession>A0A918TPT1</accession>
<keyword evidence="9 14" id="KW-0406">Ion transport</keyword>
<keyword evidence="2 14" id="KW-0813">Transport</keyword>
<dbReference type="Proteomes" id="UP000638981">
    <property type="component" value="Unassembled WGS sequence"/>
</dbReference>
<evidence type="ECO:0000256" key="2">
    <source>
        <dbReference type="ARBA" id="ARBA00022448"/>
    </source>
</evidence>
<evidence type="ECO:0000313" key="15">
    <source>
        <dbReference type="EMBL" id="GHC56826.1"/>
    </source>
</evidence>
<keyword evidence="16" id="KW-1185">Reference proteome</keyword>
<dbReference type="AlphaFoldDB" id="A0A918TPT1"/>
<comment type="activity regulation">
    <text evidence="14">Na(+) is not transported, but it plays an essential structural role and its presence is essential for fluoride channel function.</text>
</comment>
<dbReference type="InterPro" id="IPR003691">
    <property type="entry name" value="FluC"/>
</dbReference>
<name>A0A918TPT1_9RHOB</name>
<comment type="caution">
    <text evidence="14">Lacks conserved residue(s) required for the propagation of feature annotation.</text>
</comment>
<dbReference type="HAMAP" id="MF_00454">
    <property type="entry name" value="FluC"/>
    <property type="match status" value="1"/>
</dbReference>
<evidence type="ECO:0000256" key="12">
    <source>
        <dbReference type="ARBA" id="ARBA00035120"/>
    </source>
</evidence>
<dbReference type="PANTHER" id="PTHR28259">
    <property type="entry name" value="FLUORIDE EXPORT PROTEIN 1-RELATED"/>
    <property type="match status" value="1"/>
</dbReference>
<gene>
    <name evidence="14" type="primary">fluC</name>
    <name evidence="14" type="synonym">crcB</name>
    <name evidence="15" type="ORF">GCM10007315_20270</name>
</gene>
<comment type="similarity">
    <text evidence="12 14">Belongs to the fluoride channel Fluc/FEX (TC 1.A.43) family.</text>
</comment>